<accession>A0A821V7P2</accession>
<sequence length="46" mass="5106">QLNRTSSYKRALVQNQRTTPTAAVGTDGHPSEVDNKVVLSPKLDRR</sequence>
<reference evidence="2" key="1">
    <citation type="submission" date="2021-02" db="EMBL/GenBank/DDBJ databases">
        <authorList>
            <person name="Nowell W R."/>
        </authorList>
    </citation>
    <scope>NUCLEOTIDE SEQUENCE</scope>
</reference>
<dbReference type="EMBL" id="CAJOBP010077239">
    <property type="protein sequence ID" value="CAF4902649.1"/>
    <property type="molecule type" value="Genomic_DNA"/>
</dbReference>
<evidence type="ECO:0000256" key="1">
    <source>
        <dbReference type="SAM" id="MobiDB-lite"/>
    </source>
</evidence>
<proteinExistence type="predicted"/>
<feature type="non-terminal residue" evidence="2">
    <location>
        <position position="1"/>
    </location>
</feature>
<name>A0A821V7P2_9BILA</name>
<dbReference type="AlphaFoldDB" id="A0A821V7P2"/>
<evidence type="ECO:0000313" key="3">
    <source>
        <dbReference type="Proteomes" id="UP000663873"/>
    </source>
</evidence>
<gene>
    <name evidence="2" type="ORF">UJA718_LOCUS45597</name>
</gene>
<organism evidence="2 3">
    <name type="scientific">Rotaria socialis</name>
    <dbReference type="NCBI Taxonomy" id="392032"/>
    <lineage>
        <taxon>Eukaryota</taxon>
        <taxon>Metazoa</taxon>
        <taxon>Spiralia</taxon>
        <taxon>Gnathifera</taxon>
        <taxon>Rotifera</taxon>
        <taxon>Eurotatoria</taxon>
        <taxon>Bdelloidea</taxon>
        <taxon>Philodinida</taxon>
        <taxon>Philodinidae</taxon>
        <taxon>Rotaria</taxon>
    </lineage>
</organism>
<feature type="compositionally biased region" description="Polar residues" evidence="1">
    <location>
        <begin position="1"/>
        <end position="21"/>
    </location>
</feature>
<evidence type="ECO:0000313" key="2">
    <source>
        <dbReference type="EMBL" id="CAF4902649.1"/>
    </source>
</evidence>
<protein>
    <submittedName>
        <fullName evidence="2">Uncharacterized protein</fullName>
    </submittedName>
</protein>
<comment type="caution">
    <text evidence="2">The sequence shown here is derived from an EMBL/GenBank/DDBJ whole genome shotgun (WGS) entry which is preliminary data.</text>
</comment>
<dbReference type="Proteomes" id="UP000663873">
    <property type="component" value="Unassembled WGS sequence"/>
</dbReference>
<feature type="region of interest" description="Disordered" evidence="1">
    <location>
        <begin position="1"/>
        <end position="46"/>
    </location>
</feature>
<keyword evidence="3" id="KW-1185">Reference proteome</keyword>